<keyword evidence="1" id="KW-0808">Transferase</keyword>
<evidence type="ECO:0000256" key="1">
    <source>
        <dbReference type="ARBA" id="ARBA00022527"/>
    </source>
</evidence>
<dbReference type="InterPro" id="IPR050267">
    <property type="entry name" value="Anti-sigma-factor_SerPK"/>
</dbReference>
<protein>
    <recommendedName>
        <fullName evidence="2">Histidine kinase/HSP90-like ATPase domain-containing protein</fullName>
    </recommendedName>
</protein>
<name>A0A512D837_9CELL</name>
<organism evidence="3 4">
    <name type="scientific">Cellulomonas aerilata</name>
    <dbReference type="NCBI Taxonomy" id="515326"/>
    <lineage>
        <taxon>Bacteria</taxon>
        <taxon>Bacillati</taxon>
        <taxon>Actinomycetota</taxon>
        <taxon>Actinomycetes</taxon>
        <taxon>Micrococcales</taxon>
        <taxon>Cellulomonadaceae</taxon>
        <taxon>Cellulomonas</taxon>
    </lineage>
</organism>
<feature type="domain" description="Histidine kinase/HSP90-like ATPase" evidence="2">
    <location>
        <begin position="8"/>
        <end position="122"/>
    </location>
</feature>
<gene>
    <name evidence="3" type="ORF">CAE01nite_03020</name>
</gene>
<proteinExistence type="predicted"/>
<reference evidence="3 4" key="1">
    <citation type="submission" date="2019-07" db="EMBL/GenBank/DDBJ databases">
        <title>Whole genome shotgun sequence of Cellulomonas aerilata NBRC 106308.</title>
        <authorList>
            <person name="Hosoyama A."/>
            <person name="Uohara A."/>
            <person name="Ohji S."/>
            <person name="Ichikawa N."/>
        </authorList>
    </citation>
    <scope>NUCLEOTIDE SEQUENCE [LARGE SCALE GENOMIC DNA]</scope>
    <source>
        <strain evidence="3 4">NBRC 106308</strain>
    </source>
</reference>
<dbReference type="Pfam" id="PF13581">
    <property type="entry name" value="HATPase_c_2"/>
    <property type="match status" value="1"/>
</dbReference>
<evidence type="ECO:0000259" key="2">
    <source>
        <dbReference type="Pfam" id="PF13581"/>
    </source>
</evidence>
<evidence type="ECO:0000313" key="4">
    <source>
        <dbReference type="Proteomes" id="UP000321181"/>
    </source>
</evidence>
<dbReference type="InterPro" id="IPR003594">
    <property type="entry name" value="HATPase_dom"/>
</dbReference>
<dbReference type="SUPFAM" id="SSF55874">
    <property type="entry name" value="ATPase domain of HSP90 chaperone/DNA topoisomerase II/histidine kinase"/>
    <property type="match status" value="1"/>
</dbReference>
<sequence length="128" mass="13498">MPHLSLHVPARRGALPAARSWVRTLARDEGLPVVVTQVVELLPSELVANAVVHGAGPTVTLRAGRDGDHVVMRVTDLGDSMPVVRSSGPEVPGGHGMRLVDRLAESWGVDAGADGGKTVWFRVETRAG</sequence>
<dbReference type="PANTHER" id="PTHR35526:SF3">
    <property type="entry name" value="ANTI-SIGMA-F FACTOR RSBW"/>
    <property type="match status" value="1"/>
</dbReference>
<dbReference type="GO" id="GO:0004674">
    <property type="term" value="F:protein serine/threonine kinase activity"/>
    <property type="evidence" value="ECO:0007669"/>
    <property type="project" value="UniProtKB-KW"/>
</dbReference>
<dbReference type="AlphaFoldDB" id="A0A512D837"/>
<dbReference type="Proteomes" id="UP000321181">
    <property type="component" value="Unassembled WGS sequence"/>
</dbReference>
<dbReference type="InterPro" id="IPR036890">
    <property type="entry name" value="HATPase_C_sf"/>
</dbReference>
<keyword evidence="1" id="KW-0723">Serine/threonine-protein kinase</keyword>
<keyword evidence="4" id="KW-1185">Reference proteome</keyword>
<accession>A0A512D837</accession>
<dbReference type="CDD" id="cd16936">
    <property type="entry name" value="HATPase_RsbW-like"/>
    <property type="match status" value="1"/>
</dbReference>
<dbReference type="EMBL" id="BJYY01000001">
    <property type="protein sequence ID" value="GEO32577.1"/>
    <property type="molecule type" value="Genomic_DNA"/>
</dbReference>
<comment type="caution">
    <text evidence="3">The sequence shown here is derived from an EMBL/GenBank/DDBJ whole genome shotgun (WGS) entry which is preliminary data.</text>
</comment>
<dbReference type="PANTHER" id="PTHR35526">
    <property type="entry name" value="ANTI-SIGMA-F FACTOR RSBW-RELATED"/>
    <property type="match status" value="1"/>
</dbReference>
<dbReference type="RefSeq" id="WP_186816366.1">
    <property type="nucleotide sequence ID" value="NZ_BAAARM010000001.1"/>
</dbReference>
<dbReference type="Gene3D" id="3.30.565.10">
    <property type="entry name" value="Histidine kinase-like ATPase, C-terminal domain"/>
    <property type="match status" value="1"/>
</dbReference>
<keyword evidence="1" id="KW-0418">Kinase</keyword>
<evidence type="ECO:0000313" key="3">
    <source>
        <dbReference type="EMBL" id="GEO32577.1"/>
    </source>
</evidence>